<keyword evidence="2" id="KW-1185">Reference proteome</keyword>
<dbReference type="AlphaFoldDB" id="A0A919W782"/>
<protein>
    <submittedName>
        <fullName evidence="1">Uncharacterized protein</fullName>
    </submittedName>
</protein>
<proteinExistence type="predicted"/>
<evidence type="ECO:0000313" key="2">
    <source>
        <dbReference type="Proteomes" id="UP000677082"/>
    </source>
</evidence>
<reference evidence="1 2" key="1">
    <citation type="submission" date="2021-03" db="EMBL/GenBank/DDBJ databases">
        <title>Whole genome shotgun sequence of Actinoplanes toevensis NBRC 105298.</title>
        <authorList>
            <person name="Komaki H."/>
            <person name="Tamura T."/>
        </authorList>
    </citation>
    <scope>NUCLEOTIDE SEQUENCE [LARGE SCALE GENOMIC DNA]</scope>
    <source>
        <strain evidence="1 2">NBRC 105298</strain>
    </source>
</reference>
<evidence type="ECO:0000313" key="1">
    <source>
        <dbReference type="EMBL" id="GIM94458.1"/>
    </source>
</evidence>
<dbReference type="Proteomes" id="UP000677082">
    <property type="component" value="Unassembled WGS sequence"/>
</dbReference>
<sequence length="86" mass="9307">MLIEGAALAAVVAAVFRPIQNVAIARMALHGAAPEDRPAIIEALAKTRQFGLWSKPRWPPAMRRSAAVSRSPVIDRVEPEPADKAR</sequence>
<accession>A0A919W782</accession>
<comment type="caution">
    <text evidence="1">The sequence shown here is derived from an EMBL/GenBank/DDBJ whole genome shotgun (WGS) entry which is preliminary data.</text>
</comment>
<gene>
    <name evidence="1" type="ORF">Ato02nite_062510</name>
</gene>
<dbReference type="EMBL" id="BOQN01000082">
    <property type="protein sequence ID" value="GIM94458.1"/>
    <property type="molecule type" value="Genomic_DNA"/>
</dbReference>
<name>A0A919W782_9ACTN</name>
<organism evidence="1 2">
    <name type="scientific">Paractinoplanes toevensis</name>
    <dbReference type="NCBI Taxonomy" id="571911"/>
    <lineage>
        <taxon>Bacteria</taxon>
        <taxon>Bacillati</taxon>
        <taxon>Actinomycetota</taxon>
        <taxon>Actinomycetes</taxon>
        <taxon>Micromonosporales</taxon>
        <taxon>Micromonosporaceae</taxon>
        <taxon>Paractinoplanes</taxon>
    </lineage>
</organism>